<dbReference type="SUPFAM" id="SSF54427">
    <property type="entry name" value="NTF2-like"/>
    <property type="match status" value="1"/>
</dbReference>
<dbReference type="Pfam" id="PF20409">
    <property type="entry name" value="SnoaL_5"/>
    <property type="match status" value="1"/>
</dbReference>
<dbReference type="AlphaFoldDB" id="A0A0G0TVV8"/>
<dbReference type="PANTHER" id="PTHR34003">
    <property type="entry name" value="BLL2395 PROTEIN"/>
    <property type="match status" value="1"/>
</dbReference>
<protein>
    <recommendedName>
        <fullName evidence="1">SnoaL-like domain-containing protein</fullName>
    </recommendedName>
</protein>
<evidence type="ECO:0000313" key="2">
    <source>
        <dbReference type="EMBL" id="KKR78946.1"/>
    </source>
</evidence>
<reference evidence="2 3" key="1">
    <citation type="journal article" date="2015" name="Nature">
        <title>rRNA introns, odd ribosomes, and small enigmatic genomes across a large radiation of phyla.</title>
        <authorList>
            <person name="Brown C.T."/>
            <person name="Hug L.A."/>
            <person name="Thomas B.C."/>
            <person name="Sharon I."/>
            <person name="Castelle C.J."/>
            <person name="Singh A."/>
            <person name="Wilkins M.J."/>
            <person name="Williams K.H."/>
            <person name="Banfield J.F."/>
        </authorList>
    </citation>
    <scope>NUCLEOTIDE SEQUENCE [LARGE SCALE GENOMIC DNA]</scope>
</reference>
<sequence length="119" mass="13629">MNDVKMLVEDLAKMIAEGKILEAFDKYYADDVVMQENEDAPRIGKVSNRAHEEAFVNGITEVREMKVLGIATGDNYSTMEYSIDATHKDWGEMKMSQVAVQHWKDGKVISEKFYYNKAK</sequence>
<gene>
    <name evidence="2" type="ORF">UU24_C0021G0015</name>
</gene>
<organism evidence="2 3">
    <name type="scientific">Candidatus Nomurabacteria bacterium GW2011_GWA2_40_9</name>
    <dbReference type="NCBI Taxonomy" id="1618734"/>
    <lineage>
        <taxon>Bacteria</taxon>
        <taxon>Candidatus Nomuraibacteriota</taxon>
    </lineage>
</organism>
<dbReference type="InterPro" id="IPR046860">
    <property type="entry name" value="SnoaL_5"/>
</dbReference>
<name>A0A0G0TVV8_9BACT</name>
<feature type="domain" description="SnoaL-like" evidence="1">
    <location>
        <begin position="10"/>
        <end position="115"/>
    </location>
</feature>
<comment type="caution">
    <text evidence="2">The sequence shown here is derived from an EMBL/GenBank/DDBJ whole genome shotgun (WGS) entry which is preliminary data.</text>
</comment>
<dbReference type="InterPro" id="IPR032710">
    <property type="entry name" value="NTF2-like_dom_sf"/>
</dbReference>
<dbReference type="Proteomes" id="UP000034749">
    <property type="component" value="Unassembled WGS sequence"/>
</dbReference>
<dbReference type="Gene3D" id="3.10.450.50">
    <property type="match status" value="1"/>
</dbReference>
<proteinExistence type="predicted"/>
<evidence type="ECO:0000259" key="1">
    <source>
        <dbReference type="Pfam" id="PF20409"/>
    </source>
</evidence>
<evidence type="ECO:0000313" key="3">
    <source>
        <dbReference type="Proteomes" id="UP000034749"/>
    </source>
</evidence>
<accession>A0A0G0TVV8</accession>
<dbReference type="PANTHER" id="PTHR34003:SF2">
    <property type="entry name" value="SNOAL-LIKE DOMAIN-CONTAINING PROTEIN"/>
    <property type="match status" value="1"/>
</dbReference>
<dbReference type="EMBL" id="LBZW01000021">
    <property type="protein sequence ID" value="KKR78946.1"/>
    <property type="molecule type" value="Genomic_DNA"/>
</dbReference>